<evidence type="ECO:0000256" key="8">
    <source>
        <dbReference type="ARBA" id="ARBA00023128"/>
    </source>
</evidence>
<evidence type="ECO:0000256" key="5">
    <source>
        <dbReference type="ARBA" id="ARBA00022692"/>
    </source>
</evidence>
<dbReference type="OrthoDB" id="10018333at2759"/>
<gene>
    <name evidence="12" type="ORF">LAMI_0H10704G</name>
</gene>
<evidence type="ECO:0000256" key="9">
    <source>
        <dbReference type="ARBA" id="ARBA00023136"/>
    </source>
</evidence>
<evidence type="ECO:0000256" key="10">
    <source>
        <dbReference type="RuleBase" id="RU367056"/>
    </source>
</evidence>
<evidence type="ECO:0000256" key="6">
    <source>
        <dbReference type="ARBA" id="ARBA00022792"/>
    </source>
</evidence>
<protein>
    <recommendedName>
        <fullName evidence="10">Cytochrome c oxidase assembly factor 3</fullName>
    </recommendedName>
</protein>
<reference evidence="13" key="1">
    <citation type="submission" date="2016-03" db="EMBL/GenBank/DDBJ databases">
        <authorList>
            <person name="Devillers H."/>
        </authorList>
    </citation>
    <scope>NUCLEOTIDE SEQUENCE [LARGE SCALE GENOMIC DNA]</scope>
</reference>
<keyword evidence="8 10" id="KW-0496">Mitochondrion</keyword>
<dbReference type="PANTHER" id="PTHR15642">
    <property type="entry name" value="CYTOCHROME C OXIDASE ASSEMBLY FACTOR 3, MITOCHONDRIAL"/>
    <property type="match status" value="1"/>
</dbReference>
<evidence type="ECO:0000256" key="2">
    <source>
        <dbReference type="ARBA" id="ARBA00004434"/>
    </source>
</evidence>
<dbReference type="EMBL" id="LT598468">
    <property type="protein sequence ID" value="SCV03755.1"/>
    <property type="molecule type" value="Genomic_DNA"/>
</dbReference>
<keyword evidence="7" id="KW-1133">Transmembrane helix</keyword>
<name>A0A1G4KGW1_9SACH</name>
<sequence length="87" mass="10331">MVFEPSPYQDRRTWKMTPAMLRARRPFLKKNVAGLLVLLGVTGGIYAYTYRFLQKDNDFVDVPIPPIDEKELAQLRREYEEQKQRRA</sequence>
<evidence type="ECO:0000256" key="7">
    <source>
        <dbReference type="ARBA" id="ARBA00022989"/>
    </source>
</evidence>
<organism evidence="12 13">
    <name type="scientific">Lachancea mirantina</name>
    <dbReference type="NCBI Taxonomy" id="1230905"/>
    <lineage>
        <taxon>Eukaryota</taxon>
        <taxon>Fungi</taxon>
        <taxon>Dikarya</taxon>
        <taxon>Ascomycota</taxon>
        <taxon>Saccharomycotina</taxon>
        <taxon>Saccharomycetes</taxon>
        <taxon>Saccharomycetales</taxon>
        <taxon>Saccharomycetaceae</taxon>
        <taxon>Lachancea</taxon>
    </lineage>
</organism>
<evidence type="ECO:0000256" key="4">
    <source>
        <dbReference type="ARBA" id="ARBA00011351"/>
    </source>
</evidence>
<dbReference type="Proteomes" id="UP000191024">
    <property type="component" value="Chromosome H"/>
</dbReference>
<dbReference type="Pfam" id="PF09813">
    <property type="entry name" value="Coa3_cc"/>
    <property type="match status" value="1"/>
</dbReference>
<evidence type="ECO:0000313" key="13">
    <source>
        <dbReference type="Proteomes" id="UP000191024"/>
    </source>
</evidence>
<dbReference type="STRING" id="1230905.A0A1G4KGW1"/>
<keyword evidence="13" id="KW-1185">Reference proteome</keyword>
<comment type="subcellular location">
    <subcellularLocation>
        <location evidence="2">Mitochondrion inner membrane</location>
        <topology evidence="2">Single-pass membrane protein</topology>
    </subcellularLocation>
</comment>
<feature type="domain" description="Cytochrome c oxidase assembly factor 3 mitochondrial coiled-coil" evidence="11">
    <location>
        <begin position="20"/>
        <end position="56"/>
    </location>
</feature>
<keyword evidence="9" id="KW-0472">Membrane</keyword>
<dbReference type="InterPro" id="IPR041752">
    <property type="entry name" value="Coa3"/>
</dbReference>
<evidence type="ECO:0000256" key="3">
    <source>
        <dbReference type="ARBA" id="ARBA00007035"/>
    </source>
</evidence>
<dbReference type="AlphaFoldDB" id="A0A1G4KGW1"/>
<comment type="function">
    <text evidence="1 10">Required for assembly of cytochrome c oxidase (complex IV).</text>
</comment>
<dbReference type="PANTHER" id="PTHR15642:SF3">
    <property type="entry name" value="CYTOCHROME C OXIDASE ASSEMBLY FACTOR 3 HOMOLOG, MITOCHONDRIAL"/>
    <property type="match status" value="1"/>
</dbReference>
<comment type="similarity">
    <text evidence="3 10">Belongs to the COA3 family.</text>
</comment>
<keyword evidence="6 10" id="KW-0999">Mitochondrion inner membrane</keyword>
<keyword evidence="5" id="KW-0812">Transmembrane</keyword>
<comment type="subunit">
    <text evidence="4 10">Component of 250-400 kDa complexes called cytochrome oxidase assembly intermediates or COA complexes.</text>
</comment>
<evidence type="ECO:0000259" key="11">
    <source>
        <dbReference type="Pfam" id="PF09813"/>
    </source>
</evidence>
<proteinExistence type="inferred from homology"/>
<dbReference type="InterPro" id="IPR018628">
    <property type="entry name" value="Coa3_CC"/>
</dbReference>
<accession>A0A1G4KGW1</accession>
<evidence type="ECO:0000256" key="1">
    <source>
        <dbReference type="ARBA" id="ARBA00003064"/>
    </source>
</evidence>
<evidence type="ECO:0000313" key="12">
    <source>
        <dbReference type="EMBL" id="SCV03755.1"/>
    </source>
</evidence>
<dbReference type="GO" id="GO:0005743">
    <property type="term" value="C:mitochondrial inner membrane"/>
    <property type="evidence" value="ECO:0007669"/>
    <property type="project" value="UniProtKB-SubCell"/>
</dbReference>
<dbReference type="GO" id="GO:0033617">
    <property type="term" value="P:mitochondrial respiratory chain complex IV assembly"/>
    <property type="evidence" value="ECO:0007669"/>
    <property type="project" value="UniProtKB-UniRule"/>
</dbReference>